<dbReference type="Proteomes" id="UP000238532">
    <property type="component" value="Unassembled WGS sequence"/>
</dbReference>
<dbReference type="InterPro" id="IPR007488">
    <property type="entry name" value="DUF535"/>
</dbReference>
<dbReference type="EMBL" id="NEBY01000028">
    <property type="protein sequence ID" value="PRJ67365.1"/>
    <property type="molecule type" value="Genomic_DNA"/>
</dbReference>
<evidence type="ECO:0008006" key="3">
    <source>
        <dbReference type="Google" id="ProtNLM"/>
    </source>
</evidence>
<reference evidence="1 2" key="1">
    <citation type="submission" date="2017-04" db="EMBL/GenBank/DDBJ databases">
        <title>Haemophilus influenzae in COPD genome sequencing project.</title>
        <authorList>
            <person name="Murphy T.F."/>
            <person name="Kong Y."/>
            <person name="Nadendla S."/>
            <person name="Tettelin H."/>
            <person name="Pettigrew M."/>
        </authorList>
    </citation>
    <scope>NUCLEOTIDE SEQUENCE [LARGE SCALE GENOMIC DNA]</scope>
    <source>
        <strain evidence="1 2">56P127H1</strain>
    </source>
</reference>
<dbReference type="AlphaFoldDB" id="A0A2S9RSM3"/>
<name>A0A2S9RSM3_HAEIF</name>
<evidence type="ECO:0000313" key="1">
    <source>
        <dbReference type="EMBL" id="PRJ67365.1"/>
    </source>
</evidence>
<dbReference type="RefSeq" id="WP_105883545.1">
    <property type="nucleotide sequence ID" value="NZ_CP135761.1"/>
</dbReference>
<evidence type="ECO:0000313" key="2">
    <source>
        <dbReference type="Proteomes" id="UP000238532"/>
    </source>
</evidence>
<dbReference type="PANTHER" id="PTHR38785:SF1">
    <property type="entry name" value="HOMOLOG OF VIRK"/>
    <property type="match status" value="1"/>
</dbReference>
<dbReference type="GO" id="GO:0006974">
    <property type="term" value="P:DNA damage response"/>
    <property type="evidence" value="ECO:0007669"/>
    <property type="project" value="TreeGrafter"/>
</dbReference>
<sequence length="296" mass="35285">MSTKNHFIFPTYVQMYPYSKDRPFLKQVREKLRYYGYKWLYKKQCHQLVDFLNKEMQWQPLFTQDYYRINTILTAFCDKRFSASERLTAITENLRLAEEKMGRLLCQQLLDQQHIVLTQLTEDLRLSLSINHIDPFEGYFSINIRNQNNERVYDASFAFLSPNKLLIASIQGPSSGNASSGNAQELVKQATKALHGMRPMFLLVYAFKMLAEKWQCELVGIPHKAQGKYRLSSRSKILFNYNEFWRENQGKYDNNYWQLPLDIERKQLEDIASKKRSMYRKRYEMLDQMALDIQQL</sequence>
<organism evidence="1 2">
    <name type="scientific">Haemophilus influenzae</name>
    <dbReference type="NCBI Taxonomy" id="727"/>
    <lineage>
        <taxon>Bacteria</taxon>
        <taxon>Pseudomonadati</taxon>
        <taxon>Pseudomonadota</taxon>
        <taxon>Gammaproteobacteria</taxon>
        <taxon>Pasteurellales</taxon>
        <taxon>Pasteurellaceae</taxon>
        <taxon>Haemophilus</taxon>
    </lineage>
</organism>
<comment type="caution">
    <text evidence="1">The sequence shown here is derived from an EMBL/GenBank/DDBJ whole genome shotgun (WGS) entry which is preliminary data.</text>
</comment>
<accession>A0A2S9RSM3</accession>
<dbReference type="PANTHER" id="PTHR38785">
    <property type="entry name" value="HOMOLOG OF VIRK"/>
    <property type="match status" value="1"/>
</dbReference>
<proteinExistence type="predicted"/>
<gene>
    <name evidence="1" type="ORF">BV102_01428</name>
</gene>
<protein>
    <recommendedName>
        <fullName evidence="3">DUF535 domain-containing protein</fullName>
    </recommendedName>
</protein>
<dbReference type="Pfam" id="PF04393">
    <property type="entry name" value="DUF535"/>
    <property type="match status" value="1"/>
</dbReference>